<organism evidence="3 4">
    <name type="scientific">Branchiostoma floridae</name>
    <name type="common">Florida lancelet</name>
    <name type="synonym">Amphioxus</name>
    <dbReference type="NCBI Taxonomy" id="7739"/>
    <lineage>
        <taxon>Eukaryota</taxon>
        <taxon>Metazoa</taxon>
        <taxon>Chordata</taxon>
        <taxon>Cephalochordata</taxon>
        <taxon>Leptocardii</taxon>
        <taxon>Amphioxiformes</taxon>
        <taxon>Branchiostomatidae</taxon>
        <taxon>Branchiostoma</taxon>
    </lineage>
</organism>
<dbReference type="PANTHER" id="PTHR22801:SF63">
    <property type="entry name" value="C-TYPE LECTIN DOMAIN-CONTAINING PROTEIN"/>
    <property type="match status" value="1"/>
</dbReference>
<dbReference type="Proteomes" id="UP000001554">
    <property type="component" value="Chromosome 14"/>
</dbReference>
<accession>A0A9J7NCR9</accession>
<protein>
    <submittedName>
        <fullName evidence="4">CD209 antigen-like protein E</fullName>
    </submittedName>
</protein>
<dbReference type="InterPro" id="IPR001304">
    <property type="entry name" value="C-type_lectin-like"/>
</dbReference>
<dbReference type="InterPro" id="IPR050801">
    <property type="entry name" value="Ca-Dep_Lectins_ImmuneDev"/>
</dbReference>
<dbReference type="GeneID" id="118431120"/>
<dbReference type="KEGG" id="bfo:118431120"/>
<gene>
    <name evidence="4" type="primary">LOC118431120</name>
</gene>
<feature type="domain" description="C-type lectin" evidence="2">
    <location>
        <begin position="61"/>
        <end position="190"/>
    </location>
</feature>
<name>A0A9J7NCR9_BRAFL</name>
<feature type="compositionally biased region" description="Pro residues" evidence="1">
    <location>
        <begin position="14"/>
        <end position="24"/>
    </location>
</feature>
<keyword evidence="3" id="KW-1185">Reference proteome</keyword>
<reference evidence="4" key="2">
    <citation type="submission" date="2025-08" db="UniProtKB">
        <authorList>
            <consortium name="RefSeq"/>
        </authorList>
    </citation>
    <scope>IDENTIFICATION</scope>
    <source>
        <strain evidence="4">S238N-H82</strain>
        <tissue evidence="4">Testes</tissue>
    </source>
</reference>
<proteinExistence type="predicted"/>
<dbReference type="OrthoDB" id="8950604at2759"/>
<dbReference type="AlphaFoldDB" id="A0A9J7NCR9"/>
<evidence type="ECO:0000259" key="2">
    <source>
        <dbReference type="PROSITE" id="PS50041"/>
    </source>
</evidence>
<dbReference type="Gene3D" id="3.10.100.10">
    <property type="entry name" value="Mannose-Binding Protein A, subunit A"/>
    <property type="match status" value="1"/>
</dbReference>
<evidence type="ECO:0000313" key="3">
    <source>
        <dbReference type="Proteomes" id="UP000001554"/>
    </source>
</evidence>
<sequence>MTTAAFAMASPAPSVDPPAPPEVAPAPLDVATASPEGIGKSEVVGISAPKDDSCGTGYKLVGGALIRLAKEIQSHHYAMAACKEEGATLAMPKTEELDVALRNLVKTEGGNKDHWIGLEERGETCSWYWVDGSKVDSNQYKGWYPDQPSNPRYFGCLVTWCGQYWSGDTASHDPMWDDTDCWRQKSFICQC</sequence>
<evidence type="ECO:0000313" key="4">
    <source>
        <dbReference type="RefSeq" id="XP_035698131.1"/>
    </source>
</evidence>
<dbReference type="SMART" id="SM00034">
    <property type="entry name" value="CLECT"/>
    <property type="match status" value="1"/>
</dbReference>
<dbReference type="InterPro" id="IPR016186">
    <property type="entry name" value="C-type_lectin-like/link_sf"/>
</dbReference>
<dbReference type="PANTHER" id="PTHR22801">
    <property type="entry name" value="LITHOSTATHINE"/>
    <property type="match status" value="1"/>
</dbReference>
<dbReference type="Pfam" id="PF00059">
    <property type="entry name" value="Lectin_C"/>
    <property type="match status" value="1"/>
</dbReference>
<evidence type="ECO:0000256" key="1">
    <source>
        <dbReference type="SAM" id="MobiDB-lite"/>
    </source>
</evidence>
<reference evidence="3" key="1">
    <citation type="journal article" date="2020" name="Nat. Ecol. Evol.">
        <title>Deeply conserved synteny resolves early events in vertebrate evolution.</title>
        <authorList>
            <person name="Simakov O."/>
            <person name="Marletaz F."/>
            <person name="Yue J.X."/>
            <person name="O'Connell B."/>
            <person name="Jenkins J."/>
            <person name="Brandt A."/>
            <person name="Calef R."/>
            <person name="Tung C.H."/>
            <person name="Huang T.K."/>
            <person name="Schmutz J."/>
            <person name="Satoh N."/>
            <person name="Yu J.K."/>
            <person name="Putnam N.H."/>
            <person name="Green R.E."/>
            <person name="Rokhsar D.S."/>
        </authorList>
    </citation>
    <scope>NUCLEOTIDE SEQUENCE [LARGE SCALE GENOMIC DNA]</scope>
    <source>
        <strain evidence="3">S238N-H82</strain>
    </source>
</reference>
<feature type="region of interest" description="Disordered" evidence="1">
    <location>
        <begin position="1"/>
        <end position="28"/>
    </location>
</feature>
<dbReference type="CDD" id="cd00037">
    <property type="entry name" value="CLECT"/>
    <property type="match status" value="1"/>
</dbReference>
<dbReference type="PROSITE" id="PS50041">
    <property type="entry name" value="C_TYPE_LECTIN_2"/>
    <property type="match status" value="1"/>
</dbReference>
<dbReference type="SUPFAM" id="SSF56436">
    <property type="entry name" value="C-type lectin-like"/>
    <property type="match status" value="1"/>
</dbReference>
<dbReference type="RefSeq" id="XP_035698131.1">
    <property type="nucleotide sequence ID" value="XM_035842238.1"/>
</dbReference>
<dbReference type="InterPro" id="IPR016187">
    <property type="entry name" value="CTDL_fold"/>
</dbReference>